<feature type="domain" description="Core-binding (CB)" evidence="8">
    <location>
        <begin position="76"/>
        <end position="165"/>
    </location>
</feature>
<evidence type="ECO:0000256" key="2">
    <source>
        <dbReference type="ARBA" id="ARBA00022908"/>
    </source>
</evidence>
<dbReference type="InterPro" id="IPR044068">
    <property type="entry name" value="CB"/>
</dbReference>
<keyword evidence="3 5" id="KW-0238">DNA-binding</keyword>
<evidence type="ECO:0000256" key="1">
    <source>
        <dbReference type="ARBA" id="ARBA00008857"/>
    </source>
</evidence>
<keyword evidence="10" id="KW-1185">Reference proteome</keyword>
<dbReference type="Pfam" id="PF00589">
    <property type="entry name" value="Phage_integrase"/>
    <property type="match status" value="1"/>
</dbReference>
<evidence type="ECO:0000256" key="3">
    <source>
        <dbReference type="ARBA" id="ARBA00023125"/>
    </source>
</evidence>
<evidence type="ECO:0000313" key="9">
    <source>
        <dbReference type="EMBL" id="SDF31531.1"/>
    </source>
</evidence>
<organism evidence="9 10">
    <name type="scientific">Sporolituus thermophilus DSM 23256</name>
    <dbReference type="NCBI Taxonomy" id="1123285"/>
    <lineage>
        <taxon>Bacteria</taxon>
        <taxon>Bacillati</taxon>
        <taxon>Bacillota</taxon>
        <taxon>Negativicutes</taxon>
        <taxon>Selenomonadales</taxon>
        <taxon>Sporomusaceae</taxon>
        <taxon>Sporolituus</taxon>
    </lineage>
</organism>
<dbReference type="GO" id="GO:0003677">
    <property type="term" value="F:DNA binding"/>
    <property type="evidence" value="ECO:0007669"/>
    <property type="project" value="UniProtKB-UniRule"/>
</dbReference>
<dbReference type="GO" id="GO:0006310">
    <property type="term" value="P:DNA recombination"/>
    <property type="evidence" value="ECO:0007669"/>
    <property type="project" value="UniProtKB-KW"/>
</dbReference>
<dbReference type="AlphaFoldDB" id="A0A1G7K3H1"/>
<evidence type="ECO:0000256" key="6">
    <source>
        <dbReference type="SAM" id="MobiDB-lite"/>
    </source>
</evidence>
<dbReference type="InterPro" id="IPR050090">
    <property type="entry name" value="Tyrosine_recombinase_XerCD"/>
</dbReference>
<dbReference type="Pfam" id="PF14659">
    <property type="entry name" value="Phage_int_SAM_3"/>
    <property type="match status" value="1"/>
</dbReference>
<dbReference type="InterPro" id="IPR002104">
    <property type="entry name" value="Integrase_catalytic"/>
</dbReference>
<dbReference type="RefSeq" id="WP_093688959.1">
    <property type="nucleotide sequence ID" value="NZ_FNBU01000007.1"/>
</dbReference>
<evidence type="ECO:0000313" key="10">
    <source>
        <dbReference type="Proteomes" id="UP000243333"/>
    </source>
</evidence>
<feature type="region of interest" description="Disordered" evidence="6">
    <location>
        <begin position="32"/>
        <end position="51"/>
    </location>
</feature>
<sequence>MAQAKGDGTANYDIKRGCWFVRVTYVDPKTGETKRKKLKGAEEKSPTPKGKSISLKIGQKWLENLENGLLPDADTITLWEWLERWLNDYAKPKVRTKTFDKYESYMRLYIKPALGNVPLKRLTTPDIQRVLNRLLIDGGKERQPLSSGTVRSTRRYLIQALNQAVVDGLILKNVAKGTTPPKLVKKEIRPLTPEEAEKLVIAAKEAVGNLVVGKTVRQNEKINKEMTARIVRDAAYIAILLALATGMRLGEVFGLKWDCVDLEKGIVYVKRSLITNRKGMQFQEPKTPKSRRQIPLPADVAAELRKYKKRQNWHKHLLGDLWEEHDLVITGQFGRVLDTSHFTNRYFKPLLKTAGIPETVTYHDLRHTHATMLLLKGIPVKVVSERLGHSTIAMTLDTYSHVLPAMQDAAVKALEGVFTGKSSNL</sequence>
<dbReference type="SUPFAM" id="SSF56349">
    <property type="entry name" value="DNA breaking-rejoining enzymes"/>
    <property type="match status" value="1"/>
</dbReference>
<dbReference type="Proteomes" id="UP000243333">
    <property type="component" value="Unassembled WGS sequence"/>
</dbReference>
<feature type="domain" description="Tyr recombinase" evidence="7">
    <location>
        <begin position="186"/>
        <end position="412"/>
    </location>
</feature>
<evidence type="ECO:0000256" key="5">
    <source>
        <dbReference type="PROSITE-ProRule" id="PRU01248"/>
    </source>
</evidence>
<dbReference type="InterPro" id="IPR013762">
    <property type="entry name" value="Integrase-like_cat_sf"/>
</dbReference>
<dbReference type="InterPro" id="IPR011010">
    <property type="entry name" value="DNA_brk_join_enz"/>
</dbReference>
<dbReference type="CDD" id="cd01189">
    <property type="entry name" value="INT_ICEBs1_C_like"/>
    <property type="match status" value="1"/>
</dbReference>
<comment type="similarity">
    <text evidence="1">Belongs to the 'phage' integrase family.</text>
</comment>
<dbReference type="PANTHER" id="PTHR30349:SF41">
    <property type="entry name" value="INTEGRASE_RECOMBINASE PROTEIN MJ0367-RELATED"/>
    <property type="match status" value="1"/>
</dbReference>
<dbReference type="PROSITE" id="PS51898">
    <property type="entry name" value="TYR_RECOMBINASE"/>
    <property type="match status" value="1"/>
</dbReference>
<keyword evidence="2" id="KW-0229">DNA integration</keyword>
<reference evidence="10" key="1">
    <citation type="submission" date="2016-10" db="EMBL/GenBank/DDBJ databases">
        <authorList>
            <person name="Varghese N."/>
            <person name="Submissions S."/>
        </authorList>
    </citation>
    <scope>NUCLEOTIDE SEQUENCE [LARGE SCALE GENOMIC DNA]</scope>
    <source>
        <strain evidence="10">DSM 23256</strain>
    </source>
</reference>
<dbReference type="OrthoDB" id="9803188at2"/>
<dbReference type="EMBL" id="FNBU01000007">
    <property type="protein sequence ID" value="SDF31531.1"/>
    <property type="molecule type" value="Genomic_DNA"/>
</dbReference>
<dbReference type="InterPro" id="IPR010998">
    <property type="entry name" value="Integrase_recombinase_N"/>
</dbReference>
<dbReference type="InterPro" id="IPR004107">
    <property type="entry name" value="Integrase_SAM-like_N"/>
</dbReference>
<protein>
    <submittedName>
        <fullName evidence="9">Integrase</fullName>
    </submittedName>
</protein>
<dbReference type="Gene3D" id="1.10.443.10">
    <property type="entry name" value="Intergrase catalytic core"/>
    <property type="match status" value="1"/>
</dbReference>
<proteinExistence type="inferred from homology"/>
<gene>
    <name evidence="9" type="ORF">SAMN05660235_01149</name>
</gene>
<dbReference type="GO" id="GO:0015074">
    <property type="term" value="P:DNA integration"/>
    <property type="evidence" value="ECO:0007669"/>
    <property type="project" value="UniProtKB-KW"/>
</dbReference>
<feature type="compositionally biased region" description="Basic and acidic residues" evidence="6">
    <location>
        <begin position="32"/>
        <end position="46"/>
    </location>
</feature>
<dbReference type="Gene3D" id="1.10.150.130">
    <property type="match status" value="1"/>
</dbReference>
<name>A0A1G7K3H1_9FIRM</name>
<keyword evidence="4" id="KW-0233">DNA recombination</keyword>
<accession>A0A1G7K3H1</accession>
<evidence type="ECO:0000256" key="4">
    <source>
        <dbReference type="ARBA" id="ARBA00023172"/>
    </source>
</evidence>
<dbReference type="PANTHER" id="PTHR30349">
    <property type="entry name" value="PHAGE INTEGRASE-RELATED"/>
    <property type="match status" value="1"/>
</dbReference>
<evidence type="ECO:0000259" key="7">
    <source>
        <dbReference type="PROSITE" id="PS51898"/>
    </source>
</evidence>
<dbReference type="PROSITE" id="PS51900">
    <property type="entry name" value="CB"/>
    <property type="match status" value="1"/>
</dbReference>
<evidence type="ECO:0000259" key="8">
    <source>
        <dbReference type="PROSITE" id="PS51900"/>
    </source>
</evidence>
<dbReference type="STRING" id="1123285.SAMN05660235_01149"/>